<dbReference type="eggNOG" id="COG5563">
    <property type="taxonomic scope" value="Bacteria"/>
</dbReference>
<dbReference type="KEGG" id="fgi:OP10G_1996"/>
<name>A0A068NUS7_FIMGI</name>
<dbReference type="EMBL" id="CP007139">
    <property type="protein sequence ID" value="AIE85364.1"/>
    <property type="molecule type" value="Genomic_DNA"/>
</dbReference>
<accession>A0A068NUS7</accession>
<organism evidence="1 2">
    <name type="scientific">Fimbriimonas ginsengisoli Gsoil 348</name>
    <dbReference type="NCBI Taxonomy" id="661478"/>
    <lineage>
        <taxon>Bacteria</taxon>
        <taxon>Bacillati</taxon>
        <taxon>Armatimonadota</taxon>
        <taxon>Fimbriimonadia</taxon>
        <taxon>Fimbriimonadales</taxon>
        <taxon>Fimbriimonadaceae</taxon>
        <taxon>Fimbriimonas</taxon>
    </lineage>
</organism>
<dbReference type="OrthoDB" id="108960at2"/>
<keyword evidence="2" id="KW-1185">Reference proteome</keyword>
<sequence>MRPFSILFVLFALTALLLSGCGGGGGGSKTTSTSGGGTAGGLLVKKELGGVVSSANNKAVVVIPAHALAEDTRVLVAPFTGSLPAAPANKVIVGGTAFDLTPNSLAFSTPASVTIQYNPASLPPGVPESSLAIYTLASGAWQLVAGSTVDTGPHTVSVPLAHFSVYAVVAPAFVGSGPIYDVIDLGVLPGDAGSVPNGISSNGKVTGISTTADGILHAFLWSNGTMTNLGHRGNDIWAVGNGVNASGVAVGTSFPDSSNAFPVKFENGAVTQLGSDEGTATAINDQGDYIVSNTVVHNGNVTHFIGFAPATRSGALNNSADVAGSATIDAAIWRNGSAVDVGVLPGFDASTGTAISDNGKLVGTATTTSDTNPQGFIWESGVFTRIPNLTGDDITIPYGVNDSGQVVGTSSQGFVSVRGFLYQNGVSQDLNSLISRTTGWQVLHAYGINNQGQIIAYGVNGGVQRAILLNPKAHV</sequence>
<gene>
    <name evidence="1" type="ORF">OP10G_1996</name>
</gene>
<dbReference type="AlphaFoldDB" id="A0A068NUS7"/>
<evidence type="ECO:0000313" key="1">
    <source>
        <dbReference type="EMBL" id="AIE85364.1"/>
    </source>
</evidence>
<proteinExistence type="predicted"/>
<reference evidence="1 2" key="1">
    <citation type="journal article" date="2014" name="PLoS ONE">
        <title>The first complete genome sequence of the class fimbriimonadia in the phylum armatimonadetes.</title>
        <authorList>
            <person name="Hu Z.Y."/>
            <person name="Wang Y.Z."/>
            <person name="Im W.T."/>
            <person name="Wang S.Y."/>
            <person name="Zhao G.P."/>
            <person name="Zheng H.J."/>
            <person name="Quan Z.X."/>
        </authorList>
    </citation>
    <scope>NUCLEOTIDE SEQUENCE [LARGE SCALE GENOMIC DNA]</scope>
    <source>
        <strain evidence="1">Gsoil 348</strain>
    </source>
</reference>
<dbReference type="RefSeq" id="WP_025226061.1">
    <property type="nucleotide sequence ID" value="NZ_CP007139.1"/>
</dbReference>
<evidence type="ECO:0000313" key="2">
    <source>
        <dbReference type="Proteomes" id="UP000027982"/>
    </source>
</evidence>
<dbReference type="NCBIfam" id="TIGR02913">
    <property type="entry name" value="HAF_rpt"/>
    <property type="match status" value="2"/>
</dbReference>
<dbReference type="Gene3D" id="2.60.220.30">
    <property type="match status" value="1"/>
</dbReference>
<dbReference type="PROSITE" id="PS51257">
    <property type="entry name" value="PROKAR_LIPOPROTEIN"/>
    <property type="match status" value="1"/>
</dbReference>
<dbReference type="STRING" id="661478.OP10G_1996"/>
<protein>
    <submittedName>
        <fullName evidence="1">Integral membrane protein</fullName>
    </submittedName>
</protein>
<dbReference type="HOGENOM" id="CLU_551805_0_0_0"/>
<dbReference type="Proteomes" id="UP000027982">
    <property type="component" value="Chromosome"/>
</dbReference>
<dbReference type="InterPro" id="IPR014262">
    <property type="entry name" value="HAF_rpt"/>
</dbReference>